<comment type="caution">
    <text evidence="2">The sequence shown here is derived from an EMBL/GenBank/DDBJ whole genome shotgun (WGS) entry which is preliminary data.</text>
</comment>
<evidence type="ECO:0000313" key="3">
    <source>
        <dbReference type="Proteomes" id="UP000799444"/>
    </source>
</evidence>
<accession>A0A9P4QVY9</accession>
<dbReference type="OrthoDB" id="3801446at2759"/>
<dbReference type="AlphaFoldDB" id="A0A9P4QVY9"/>
<feature type="compositionally biased region" description="Low complexity" evidence="1">
    <location>
        <begin position="141"/>
        <end position="183"/>
    </location>
</feature>
<dbReference type="Proteomes" id="UP000799444">
    <property type="component" value="Unassembled WGS sequence"/>
</dbReference>
<feature type="compositionally biased region" description="Low complexity" evidence="1">
    <location>
        <begin position="314"/>
        <end position="324"/>
    </location>
</feature>
<reference evidence="2" key="1">
    <citation type="journal article" date="2020" name="Stud. Mycol.">
        <title>101 Dothideomycetes genomes: a test case for predicting lifestyles and emergence of pathogens.</title>
        <authorList>
            <person name="Haridas S."/>
            <person name="Albert R."/>
            <person name="Binder M."/>
            <person name="Bloem J."/>
            <person name="Labutti K."/>
            <person name="Salamov A."/>
            <person name="Andreopoulos B."/>
            <person name="Baker S."/>
            <person name="Barry K."/>
            <person name="Bills G."/>
            <person name="Bluhm B."/>
            <person name="Cannon C."/>
            <person name="Castanera R."/>
            <person name="Culley D."/>
            <person name="Daum C."/>
            <person name="Ezra D."/>
            <person name="Gonzalez J."/>
            <person name="Henrissat B."/>
            <person name="Kuo A."/>
            <person name="Liang C."/>
            <person name="Lipzen A."/>
            <person name="Lutzoni F."/>
            <person name="Magnuson J."/>
            <person name="Mondo S."/>
            <person name="Nolan M."/>
            <person name="Ohm R."/>
            <person name="Pangilinan J."/>
            <person name="Park H.-J."/>
            <person name="Ramirez L."/>
            <person name="Alfaro M."/>
            <person name="Sun H."/>
            <person name="Tritt A."/>
            <person name="Yoshinaga Y."/>
            <person name="Zwiers L.-H."/>
            <person name="Turgeon B."/>
            <person name="Goodwin S."/>
            <person name="Spatafora J."/>
            <person name="Crous P."/>
            <person name="Grigoriev I."/>
        </authorList>
    </citation>
    <scope>NUCLEOTIDE SEQUENCE</scope>
    <source>
        <strain evidence="2">CBS 125425</strain>
    </source>
</reference>
<evidence type="ECO:0000313" key="2">
    <source>
        <dbReference type="EMBL" id="KAF2732293.1"/>
    </source>
</evidence>
<proteinExistence type="predicted"/>
<organism evidence="2 3">
    <name type="scientific">Polyplosphaeria fusca</name>
    <dbReference type="NCBI Taxonomy" id="682080"/>
    <lineage>
        <taxon>Eukaryota</taxon>
        <taxon>Fungi</taxon>
        <taxon>Dikarya</taxon>
        <taxon>Ascomycota</taxon>
        <taxon>Pezizomycotina</taxon>
        <taxon>Dothideomycetes</taxon>
        <taxon>Pleosporomycetidae</taxon>
        <taxon>Pleosporales</taxon>
        <taxon>Tetraplosphaeriaceae</taxon>
        <taxon>Polyplosphaeria</taxon>
    </lineage>
</organism>
<evidence type="ECO:0000256" key="1">
    <source>
        <dbReference type="SAM" id="MobiDB-lite"/>
    </source>
</evidence>
<feature type="region of interest" description="Disordered" evidence="1">
    <location>
        <begin position="1"/>
        <end position="77"/>
    </location>
</feature>
<sequence>MQSLQQLSSFSAAEGVGLAPMEREAPHQGKKEAGRVSVRSVPARKKTPSPPSSPSTSKVEKRTRKIPPGPPFIHPLPTIETIMTYPSLSRPMYDSLVRGEPPAREYKTVIHTPKPVSTRTPDENLMRAADLSAWRRRNRSRSNLSTRSRSSTSSSVASSATNYSADSSSVGEDSSSSDISEPSTPNLSAISNGKAPAAQKTTRSPRYSLFPPIEIEHQPLPFPAPSGTSLHEDAPSRSHSPAQSFHSTHSTLSIDSSPASLAYPSPPASPELSRRSSSSGEEYMAYPSPPPSPRPQQQPLHRERRSFSYPPPSALATSSSSAPPVLRRTTSLNSNPWHAQDALDYDLGAQKLMWDLEPLGEAEDENDDDDMEWSMHGGTVILGAAGVAMSPRAMRGNCCDCGSEGLGLFVIDEEEEVSS</sequence>
<keyword evidence="3" id="KW-1185">Reference proteome</keyword>
<name>A0A9P4QVY9_9PLEO</name>
<feature type="compositionally biased region" description="Basic and acidic residues" evidence="1">
    <location>
        <begin position="21"/>
        <end position="34"/>
    </location>
</feature>
<feature type="compositionally biased region" description="Pro residues" evidence="1">
    <location>
        <begin position="287"/>
        <end position="296"/>
    </location>
</feature>
<protein>
    <submittedName>
        <fullName evidence="2">Uncharacterized protein</fullName>
    </submittedName>
</protein>
<gene>
    <name evidence="2" type="ORF">EJ04DRAFT_578452</name>
</gene>
<feature type="region of interest" description="Disordered" evidence="1">
    <location>
        <begin position="104"/>
        <end position="338"/>
    </location>
</feature>
<feature type="compositionally biased region" description="Polar residues" evidence="1">
    <location>
        <begin position="237"/>
        <end position="255"/>
    </location>
</feature>
<feature type="compositionally biased region" description="Polar residues" evidence="1">
    <location>
        <begin position="328"/>
        <end position="337"/>
    </location>
</feature>
<dbReference type="EMBL" id="ML996179">
    <property type="protein sequence ID" value="KAF2732293.1"/>
    <property type="molecule type" value="Genomic_DNA"/>
</dbReference>